<dbReference type="InterPro" id="IPR007788">
    <property type="entry name" value="QCT"/>
</dbReference>
<gene>
    <name evidence="1" type="ORF">GFH32_17150</name>
</gene>
<dbReference type="PANTHER" id="PTHR31270:SF1">
    <property type="entry name" value="GLUTAMINYL-PEPTIDE CYCLOTRANSFERASE"/>
    <property type="match status" value="1"/>
</dbReference>
<dbReference type="SUPFAM" id="SSF50969">
    <property type="entry name" value="YVTN repeat-like/Quinoprotein amine dehydrogenase"/>
    <property type="match status" value="1"/>
</dbReference>
<dbReference type="RefSeq" id="WP_153512777.1">
    <property type="nucleotide sequence ID" value="NZ_CP045652.1"/>
</dbReference>
<dbReference type="GO" id="GO:0016603">
    <property type="term" value="F:glutaminyl-peptide cyclotransferase activity"/>
    <property type="evidence" value="ECO:0007669"/>
    <property type="project" value="InterPro"/>
</dbReference>
<dbReference type="EMBL" id="CP045652">
    <property type="protein sequence ID" value="QGA27949.1"/>
    <property type="molecule type" value="Genomic_DNA"/>
</dbReference>
<dbReference type="Pfam" id="PF05096">
    <property type="entry name" value="Glu_cyclase_2"/>
    <property type="match status" value="1"/>
</dbReference>
<reference evidence="1 2" key="1">
    <citation type="submission" date="2019-10" db="EMBL/GenBank/DDBJ databases">
        <authorList>
            <person name="Dong K."/>
        </authorList>
    </citation>
    <scope>NUCLEOTIDE SEQUENCE [LARGE SCALE GENOMIC DNA]</scope>
    <source>
        <strain evidence="2">dk4302</strain>
    </source>
</reference>
<evidence type="ECO:0000313" key="1">
    <source>
        <dbReference type="EMBL" id="QGA27949.1"/>
    </source>
</evidence>
<evidence type="ECO:0000313" key="2">
    <source>
        <dbReference type="Proteomes" id="UP000326921"/>
    </source>
</evidence>
<accession>A0A5Q0QF93</accession>
<organism evidence="1 2">
    <name type="scientific">Sphingobacterium zhuxiongii</name>
    <dbReference type="NCBI Taxonomy" id="2662364"/>
    <lineage>
        <taxon>Bacteria</taxon>
        <taxon>Pseudomonadati</taxon>
        <taxon>Bacteroidota</taxon>
        <taxon>Sphingobacteriia</taxon>
        <taxon>Sphingobacteriales</taxon>
        <taxon>Sphingobacteriaceae</taxon>
        <taxon>Sphingobacterium</taxon>
    </lineage>
</organism>
<keyword evidence="2" id="KW-1185">Reference proteome</keyword>
<dbReference type="PANTHER" id="PTHR31270">
    <property type="entry name" value="GLUTAMINYL-PEPTIDE CYCLOTRANSFERASE"/>
    <property type="match status" value="1"/>
</dbReference>
<dbReference type="InterPro" id="IPR011044">
    <property type="entry name" value="Quino_amine_DH_bsu"/>
</dbReference>
<dbReference type="KEGG" id="sphe:GFH32_17150"/>
<protein>
    <submittedName>
        <fullName evidence="1">Glutaminyl-peptide cyclotransferase</fullName>
    </submittedName>
</protein>
<dbReference type="AlphaFoldDB" id="A0A5Q0QF93"/>
<sequence>MKFKLKYLGLAVVLPFLFIYGCKTQKGKFEFVNPKSGSKVLKGEKLQLKVNFNDVAIDSVVYSIDGNVFDRKRDTSSVVFDTEKHGFGSKRLSAKIYAEGKEDIAYSDLLVVPPAPKTYGFEVVNTFPHDSTAFTQGLFYEHGTLFESTGKEERSSLRKVDLTTGKVLQKMEGDGTYFGEGMTVVGDKIYFLTWLNKKGFVYDKANFKLIKSFDYGKSEQGWGLTYDGKQFIKSDGSSNIYFLDPTNLQETSSVRIFDDKGPVDKINELEYVEGKLYANIYDQSKDEVVIIDPVSGVVEGVINFVGLYDGVRKSADNEMNGIAYKAETKTFLVTGKDWTKLFEVRLTER</sequence>
<dbReference type="PROSITE" id="PS51257">
    <property type="entry name" value="PROKAR_LIPOPROTEIN"/>
    <property type="match status" value="1"/>
</dbReference>
<proteinExistence type="predicted"/>
<keyword evidence="1" id="KW-0808">Transferase</keyword>
<name>A0A5Q0QF93_9SPHI</name>
<dbReference type="Proteomes" id="UP000326921">
    <property type="component" value="Chromosome"/>
</dbReference>
<dbReference type="InterPro" id="IPR015943">
    <property type="entry name" value="WD40/YVTN_repeat-like_dom_sf"/>
</dbReference>
<dbReference type="Gene3D" id="2.130.10.10">
    <property type="entry name" value="YVTN repeat-like/Quinoprotein amine dehydrogenase"/>
    <property type="match status" value="1"/>
</dbReference>